<protein>
    <submittedName>
        <fullName evidence="1">Uncharacterized protein</fullName>
    </submittedName>
</protein>
<evidence type="ECO:0000313" key="2">
    <source>
        <dbReference type="Proteomes" id="UP001295423"/>
    </source>
</evidence>
<dbReference type="EMBL" id="CAKOGP040000081">
    <property type="protein sequence ID" value="CAJ1929491.1"/>
    <property type="molecule type" value="Genomic_DNA"/>
</dbReference>
<reference evidence="1" key="1">
    <citation type="submission" date="2023-08" db="EMBL/GenBank/DDBJ databases">
        <authorList>
            <person name="Audoor S."/>
            <person name="Bilcke G."/>
        </authorList>
    </citation>
    <scope>NUCLEOTIDE SEQUENCE</scope>
</reference>
<comment type="caution">
    <text evidence="1">The sequence shown here is derived from an EMBL/GenBank/DDBJ whole genome shotgun (WGS) entry which is preliminary data.</text>
</comment>
<proteinExistence type="predicted"/>
<gene>
    <name evidence="1" type="ORF">CYCCA115_LOCUS1696</name>
</gene>
<evidence type="ECO:0000313" key="1">
    <source>
        <dbReference type="EMBL" id="CAJ1929491.1"/>
    </source>
</evidence>
<name>A0AAD2CCZ9_9STRA</name>
<dbReference type="Proteomes" id="UP001295423">
    <property type="component" value="Unassembled WGS sequence"/>
</dbReference>
<dbReference type="AlphaFoldDB" id="A0AAD2CCZ9"/>
<accession>A0AAD2CCZ9</accession>
<sequence>MRLVQPASSVAINEEQKQVNIADVLGTKYQLFTDRHKFSDGAQREVMSFDKVEYFHRGGAKLDRESTANLESTTGR</sequence>
<keyword evidence="2" id="KW-1185">Reference proteome</keyword>
<organism evidence="1 2">
    <name type="scientific">Cylindrotheca closterium</name>
    <dbReference type="NCBI Taxonomy" id="2856"/>
    <lineage>
        <taxon>Eukaryota</taxon>
        <taxon>Sar</taxon>
        <taxon>Stramenopiles</taxon>
        <taxon>Ochrophyta</taxon>
        <taxon>Bacillariophyta</taxon>
        <taxon>Bacillariophyceae</taxon>
        <taxon>Bacillariophycidae</taxon>
        <taxon>Bacillariales</taxon>
        <taxon>Bacillariaceae</taxon>
        <taxon>Cylindrotheca</taxon>
    </lineage>
</organism>